<evidence type="ECO:0000313" key="2">
    <source>
        <dbReference type="Proteomes" id="UP000187203"/>
    </source>
</evidence>
<dbReference type="Gene3D" id="3.90.1150.10">
    <property type="entry name" value="Aspartate Aminotransferase, domain 1"/>
    <property type="match status" value="1"/>
</dbReference>
<dbReference type="OrthoDB" id="2015537at2759"/>
<dbReference type="InterPro" id="IPR015422">
    <property type="entry name" value="PyrdxlP-dep_Trfase_small"/>
</dbReference>
<protein>
    <recommendedName>
        <fullName evidence="3">Histidinol-phosphate aminotransferase</fullName>
    </recommendedName>
</protein>
<reference evidence="2" key="1">
    <citation type="submission" date="2013-09" db="EMBL/GenBank/DDBJ databases">
        <title>Corchorus olitorius genome sequencing.</title>
        <authorList>
            <person name="Alam M."/>
            <person name="Haque M.S."/>
            <person name="Islam M.S."/>
            <person name="Emdad E.M."/>
            <person name="Islam M.M."/>
            <person name="Ahmed B."/>
            <person name="Halim A."/>
            <person name="Hossen Q.M.M."/>
            <person name="Hossain M.Z."/>
            <person name="Ahmed R."/>
            <person name="Khan M.M."/>
            <person name="Islam R."/>
            <person name="Rashid M.M."/>
            <person name="Khan S.A."/>
            <person name="Rahman M.S."/>
            <person name="Alam M."/>
            <person name="Yahiya A.S."/>
            <person name="Khan M.S."/>
            <person name="Azam M.S."/>
            <person name="Haque T."/>
            <person name="Lashkar M.Z.H."/>
            <person name="Akhand A.I."/>
            <person name="Morshed G."/>
            <person name="Roy S."/>
            <person name="Uddin K.S."/>
            <person name="Rabeya T."/>
            <person name="Hossain A.S."/>
            <person name="Chowdhury A."/>
            <person name="Snigdha A.R."/>
            <person name="Mortoza M.S."/>
            <person name="Matin S.A."/>
            <person name="Hoque S.M.E."/>
            <person name="Islam M.K."/>
            <person name="Roy D.K."/>
            <person name="Haider R."/>
            <person name="Moosa M.M."/>
            <person name="Elias S.M."/>
            <person name="Hasan A.M."/>
            <person name="Jahan S."/>
            <person name="Shafiuddin M."/>
            <person name="Mahmood N."/>
            <person name="Shommy N.S."/>
        </authorList>
    </citation>
    <scope>NUCLEOTIDE SEQUENCE [LARGE SCALE GENOMIC DNA]</scope>
    <source>
        <strain evidence="2">cv. O-4</strain>
    </source>
</reference>
<name>A0A1R3J3M9_9ROSI</name>
<keyword evidence="2" id="KW-1185">Reference proteome</keyword>
<accession>A0A1R3J3M9</accession>
<dbReference type="STRING" id="93759.A0A1R3J3M9"/>
<dbReference type="AlphaFoldDB" id="A0A1R3J3M9"/>
<evidence type="ECO:0000313" key="1">
    <source>
        <dbReference type="EMBL" id="OMO89437.1"/>
    </source>
</evidence>
<organism evidence="1 2">
    <name type="scientific">Corchorus olitorius</name>
    <dbReference type="NCBI Taxonomy" id="93759"/>
    <lineage>
        <taxon>Eukaryota</taxon>
        <taxon>Viridiplantae</taxon>
        <taxon>Streptophyta</taxon>
        <taxon>Embryophyta</taxon>
        <taxon>Tracheophyta</taxon>
        <taxon>Spermatophyta</taxon>
        <taxon>Magnoliopsida</taxon>
        <taxon>eudicotyledons</taxon>
        <taxon>Gunneridae</taxon>
        <taxon>Pentapetalae</taxon>
        <taxon>rosids</taxon>
        <taxon>malvids</taxon>
        <taxon>Malvales</taxon>
        <taxon>Malvaceae</taxon>
        <taxon>Grewioideae</taxon>
        <taxon>Apeibeae</taxon>
        <taxon>Corchorus</taxon>
    </lineage>
</organism>
<sequence>MGVMVRHYNNKELKGYIRVTAGKPEHTDALMECLRRVS</sequence>
<gene>
    <name evidence="1" type="ORF">COLO4_19765</name>
</gene>
<evidence type="ECO:0008006" key="3">
    <source>
        <dbReference type="Google" id="ProtNLM"/>
    </source>
</evidence>
<dbReference type="EMBL" id="AWUE01016771">
    <property type="protein sequence ID" value="OMO89437.1"/>
    <property type="molecule type" value="Genomic_DNA"/>
</dbReference>
<proteinExistence type="predicted"/>
<comment type="caution">
    <text evidence="1">The sequence shown here is derived from an EMBL/GenBank/DDBJ whole genome shotgun (WGS) entry which is preliminary data.</text>
</comment>
<dbReference type="Proteomes" id="UP000187203">
    <property type="component" value="Unassembled WGS sequence"/>
</dbReference>